<dbReference type="EMBL" id="LVLJ01003083">
    <property type="protein sequence ID" value="OAE22682.1"/>
    <property type="molecule type" value="Genomic_DNA"/>
</dbReference>
<feature type="domain" description="Peptidase A1" evidence="7">
    <location>
        <begin position="322"/>
        <end position="672"/>
    </location>
</feature>
<dbReference type="InterPro" id="IPR033121">
    <property type="entry name" value="PEPTIDASE_A1"/>
</dbReference>
<evidence type="ECO:0000256" key="5">
    <source>
        <dbReference type="RuleBase" id="RU000454"/>
    </source>
</evidence>
<keyword evidence="5" id="KW-0064">Aspartyl protease</keyword>
<dbReference type="GO" id="GO:0006508">
    <property type="term" value="P:proteolysis"/>
    <property type="evidence" value="ECO:0007669"/>
    <property type="project" value="UniProtKB-KW"/>
</dbReference>
<keyword evidence="9" id="KW-1185">Reference proteome</keyword>
<evidence type="ECO:0000313" key="8">
    <source>
        <dbReference type="EMBL" id="OAE22682.1"/>
    </source>
</evidence>
<dbReference type="PROSITE" id="PS00141">
    <property type="entry name" value="ASP_PROTEASE"/>
    <property type="match status" value="1"/>
</dbReference>
<accession>A0A176VQW7</accession>
<evidence type="ECO:0000256" key="2">
    <source>
        <dbReference type="ARBA" id="ARBA00022670"/>
    </source>
</evidence>
<evidence type="ECO:0000256" key="4">
    <source>
        <dbReference type="PIRSR" id="PIRSR601461-1"/>
    </source>
</evidence>
<dbReference type="InterPro" id="IPR021109">
    <property type="entry name" value="Peptidase_aspartic_dom_sf"/>
</dbReference>
<keyword evidence="2 5" id="KW-0645">Protease</keyword>
<dbReference type="Pfam" id="PF14543">
    <property type="entry name" value="TAXi_N"/>
    <property type="match status" value="1"/>
</dbReference>
<feature type="active site" evidence="4">
    <location>
        <position position="340"/>
    </location>
</feature>
<dbReference type="SUPFAM" id="SSF50630">
    <property type="entry name" value="Acid proteases"/>
    <property type="match status" value="1"/>
</dbReference>
<evidence type="ECO:0000256" key="6">
    <source>
        <dbReference type="SAM" id="MobiDB-lite"/>
    </source>
</evidence>
<dbReference type="GO" id="GO:0004190">
    <property type="term" value="F:aspartic-type endopeptidase activity"/>
    <property type="evidence" value="ECO:0007669"/>
    <property type="project" value="UniProtKB-KW"/>
</dbReference>
<dbReference type="AlphaFoldDB" id="A0A176VQW7"/>
<evidence type="ECO:0000256" key="3">
    <source>
        <dbReference type="ARBA" id="ARBA00022801"/>
    </source>
</evidence>
<reference evidence="8" key="1">
    <citation type="submission" date="2016-03" db="EMBL/GenBank/DDBJ databases">
        <title>Mechanisms controlling the formation of the plant cell surface in tip-growing cells are functionally conserved among land plants.</title>
        <authorList>
            <person name="Honkanen S."/>
            <person name="Jones V.A."/>
            <person name="Morieri G."/>
            <person name="Champion C."/>
            <person name="Hetherington A.J."/>
            <person name="Kelly S."/>
            <person name="Saint-Marcoux D."/>
            <person name="Proust H."/>
            <person name="Prescott H."/>
            <person name="Dolan L."/>
        </authorList>
    </citation>
    <scope>NUCLEOTIDE SEQUENCE [LARGE SCALE GENOMIC DNA]</scope>
    <source>
        <tissue evidence="8">Whole gametophyte</tissue>
    </source>
</reference>
<feature type="active site" evidence="4">
    <location>
        <position position="552"/>
    </location>
</feature>
<evidence type="ECO:0000256" key="1">
    <source>
        <dbReference type="ARBA" id="ARBA00007447"/>
    </source>
</evidence>
<feature type="region of interest" description="Disordered" evidence="6">
    <location>
        <begin position="71"/>
        <end position="90"/>
    </location>
</feature>
<evidence type="ECO:0000259" key="7">
    <source>
        <dbReference type="PROSITE" id="PS51767"/>
    </source>
</evidence>
<dbReference type="PROSITE" id="PS51767">
    <property type="entry name" value="PEPTIDASE_A1"/>
    <property type="match status" value="1"/>
</dbReference>
<protein>
    <recommendedName>
        <fullName evidence="7">Peptidase A1 domain-containing protein</fullName>
    </recommendedName>
</protein>
<dbReference type="Gene3D" id="2.40.70.10">
    <property type="entry name" value="Acid Proteases"/>
    <property type="match status" value="2"/>
</dbReference>
<dbReference type="PRINTS" id="PR00792">
    <property type="entry name" value="PEPSIN"/>
</dbReference>
<dbReference type="GO" id="GO:0005576">
    <property type="term" value="C:extracellular region"/>
    <property type="evidence" value="ECO:0007669"/>
    <property type="project" value="TreeGrafter"/>
</dbReference>
<organism evidence="8 9">
    <name type="scientific">Marchantia polymorpha subsp. ruderalis</name>
    <dbReference type="NCBI Taxonomy" id="1480154"/>
    <lineage>
        <taxon>Eukaryota</taxon>
        <taxon>Viridiplantae</taxon>
        <taxon>Streptophyta</taxon>
        <taxon>Embryophyta</taxon>
        <taxon>Marchantiophyta</taxon>
        <taxon>Marchantiopsida</taxon>
        <taxon>Marchantiidae</taxon>
        <taxon>Marchantiales</taxon>
        <taxon>Marchantiaceae</taxon>
        <taxon>Marchantia</taxon>
    </lineage>
</organism>
<dbReference type="PANTHER" id="PTHR47967:SF128">
    <property type="entry name" value="ASPARTIC PROTEINASE CDR1-LIKE"/>
    <property type="match status" value="1"/>
</dbReference>
<proteinExistence type="inferred from homology"/>
<dbReference type="Proteomes" id="UP000077202">
    <property type="component" value="Unassembled WGS sequence"/>
</dbReference>
<evidence type="ECO:0000313" key="9">
    <source>
        <dbReference type="Proteomes" id="UP000077202"/>
    </source>
</evidence>
<comment type="caution">
    <text evidence="8">The sequence shown here is derived from an EMBL/GenBank/DDBJ whole genome shotgun (WGS) entry which is preliminary data.</text>
</comment>
<dbReference type="InterPro" id="IPR001969">
    <property type="entry name" value="Aspartic_peptidase_AS"/>
</dbReference>
<dbReference type="Pfam" id="PF14541">
    <property type="entry name" value="TAXi_C"/>
    <property type="match status" value="1"/>
</dbReference>
<dbReference type="InterPro" id="IPR032799">
    <property type="entry name" value="TAXi_C"/>
</dbReference>
<dbReference type="InterPro" id="IPR051708">
    <property type="entry name" value="Plant_Aspart_Prot_A1"/>
</dbReference>
<dbReference type="InterPro" id="IPR001461">
    <property type="entry name" value="Aspartic_peptidase_A1"/>
</dbReference>
<sequence length="679" mass="73677">MPGYGAMGLWQGKSATSCSAAAPVVVVVDEELARCKPSRLGCTDPPVDRDRARCLHRSVCCTDDDGDRGRLRPDLPGASAKIDSVPGTSKESAPKALVFAAAASSSSPPITLDKDLDGVCPHPRFSPYHPTPYAATLKLKLIRITEKCLRERGQHLVLLSSGFAHEDCLRCTYPAVENLCSIFLKLKWLNMASRAILSILVLLAVQAYFCAAFNNQQTGWVTTHLKRPHSSHLHTGRHLGETPKEETVTTTGKGWRANLIVTSAYLGTENYTILQKVHRDVDASIARGKSLDRKARNAPYHKHKGRSMLDFTTDIQATPGEYSMEISLGTPPQNFIAIADTGSDLVWLQCSTCEVCFNATLFDPALSSTYTPLGCTGCAVLGGNELLCTPNCQYTYRYGDQSTTQGDFSLETLTLQNTDGTSTAINNFQFGCGLRNQGSFTGTDGLVGLARGPISFPSQIAPFLNNVNKFSYCLLGRYDADSARSPLLFGESAVPANVSGTLFTPQLTPYEPSVIPYYYVNLLDVTVGSQALNIPASAFAIDANGNGGFIFDSGTTYTLLNTVAYRSVVDTFVAQLGSTYPRVDFLDLTGLEVCYDISTAQTVSIPNMVFNFEAADFDLPFENIMLLFTTTGTDTVMCLALLESTGISIFGNVQQQNFQVLYDEDNLQIGWVPADCQNL</sequence>
<keyword evidence="3 5" id="KW-0378">Hydrolase</keyword>
<dbReference type="PANTHER" id="PTHR47967">
    <property type="entry name" value="OS07G0603500 PROTEIN-RELATED"/>
    <property type="match status" value="1"/>
</dbReference>
<name>A0A176VQW7_MARPO</name>
<dbReference type="InterPro" id="IPR032861">
    <property type="entry name" value="TAXi_N"/>
</dbReference>
<gene>
    <name evidence="8" type="ORF">AXG93_2675s1150</name>
</gene>
<comment type="similarity">
    <text evidence="1 5">Belongs to the peptidase A1 family.</text>
</comment>